<evidence type="ECO:0000313" key="3">
    <source>
        <dbReference type="Proteomes" id="UP000663852"/>
    </source>
</evidence>
<keyword evidence="1" id="KW-0812">Transmembrane</keyword>
<feature type="transmembrane region" description="Helical" evidence="1">
    <location>
        <begin position="133"/>
        <end position="152"/>
    </location>
</feature>
<dbReference type="Proteomes" id="UP000663852">
    <property type="component" value="Unassembled WGS sequence"/>
</dbReference>
<protein>
    <recommendedName>
        <fullName evidence="4">G-protein coupled receptors family 1 profile domain-containing protein</fullName>
    </recommendedName>
</protein>
<feature type="transmembrane region" description="Helical" evidence="1">
    <location>
        <begin position="46"/>
        <end position="69"/>
    </location>
</feature>
<evidence type="ECO:0000256" key="1">
    <source>
        <dbReference type="SAM" id="Phobius"/>
    </source>
</evidence>
<evidence type="ECO:0000313" key="2">
    <source>
        <dbReference type="EMBL" id="CAF1392316.1"/>
    </source>
</evidence>
<keyword evidence="1" id="KW-0472">Membrane</keyword>
<accession>A0A815K8J7</accession>
<comment type="caution">
    <text evidence="2">The sequence shown here is derived from an EMBL/GenBank/DDBJ whole genome shotgun (WGS) entry which is preliminary data.</text>
</comment>
<dbReference type="Gene3D" id="1.20.1070.10">
    <property type="entry name" value="Rhodopsin 7-helix transmembrane proteins"/>
    <property type="match status" value="1"/>
</dbReference>
<feature type="transmembrane region" description="Helical" evidence="1">
    <location>
        <begin position="12"/>
        <end position="34"/>
    </location>
</feature>
<evidence type="ECO:0008006" key="4">
    <source>
        <dbReference type="Google" id="ProtNLM"/>
    </source>
</evidence>
<organism evidence="2 3">
    <name type="scientific">Adineta ricciae</name>
    <name type="common">Rotifer</name>
    <dbReference type="NCBI Taxonomy" id="249248"/>
    <lineage>
        <taxon>Eukaryota</taxon>
        <taxon>Metazoa</taxon>
        <taxon>Spiralia</taxon>
        <taxon>Gnathifera</taxon>
        <taxon>Rotifera</taxon>
        <taxon>Eurotatoria</taxon>
        <taxon>Bdelloidea</taxon>
        <taxon>Adinetida</taxon>
        <taxon>Adinetidae</taxon>
        <taxon>Adineta</taxon>
    </lineage>
</organism>
<gene>
    <name evidence="2" type="ORF">EDS130_LOCUS35537</name>
</gene>
<dbReference type="EMBL" id="CAJNOJ010000313">
    <property type="protein sequence ID" value="CAF1392316.1"/>
    <property type="molecule type" value="Genomic_DNA"/>
</dbReference>
<reference evidence="2" key="1">
    <citation type="submission" date="2021-02" db="EMBL/GenBank/DDBJ databases">
        <authorList>
            <person name="Nowell W R."/>
        </authorList>
    </citation>
    <scope>NUCLEOTIDE SEQUENCE</scope>
</reference>
<proteinExistence type="predicted"/>
<keyword evidence="1" id="KW-1133">Transmembrane helix</keyword>
<dbReference type="AlphaFoldDB" id="A0A815K8J7"/>
<name>A0A815K8J7_ADIRI</name>
<feature type="transmembrane region" description="Helical" evidence="1">
    <location>
        <begin position="89"/>
        <end position="112"/>
    </location>
</feature>
<sequence length="172" mass="19816">MTLLFDGQLFTLYAGIILLVACVVGNGINILVFSRVRIYRTNPCTFYFLMGSIDNMFYVCFNLPIRILSDTYRIDTYRGSDVWCKIRHLLLVVPSLISVTFSCLAIIDQFLVTSKSAYLRSRAGTVKNLNRQMIEYLVSTITTLGTYLYYVGSCYTFLLTSNRFRQRARKIE</sequence>